<reference evidence="4 5" key="1">
    <citation type="journal article" date="2023" name="Antonie Van Leeuwenhoek">
        <title>Mesoterricola silvestris gen. nov., sp. nov., Mesoterricola sediminis sp. nov., Geothrix oryzae sp. nov., Geothrix edaphica sp. nov., Geothrix rubra sp. nov., and Geothrix limicola sp. nov., six novel members of Acidobacteriota isolated from soils.</title>
        <authorList>
            <person name="Itoh H."/>
            <person name="Sugisawa Y."/>
            <person name="Mise K."/>
            <person name="Xu Z."/>
            <person name="Kuniyasu M."/>
            <person name="Ushijima N."/>
            <person name="Kawano K."/>
            <person name="Kobayashi E."/>
            <person name="Shiratori Y."/>
            <person name="Masuda Y."/>
            <person name="Senoo K."/>
        </authorList>
    </citation>
    <scope>NUCLEOTIDE SEQUENCE [LARGE SCALE GENOMIC DNA]</scope>
    <source>
        <strain evidence="4 5">Red804</strain>
    </source>
</reference>
<feature type="domain" description="Multidrug resistance protein MdtA-like barrel-sandwich hybrid" evidence="2">
    <location>
        <begin position="60"/>
        <end position="210"/>
    </location>
</feature>
<evidence type="ECO:0000259" key="3">
    <source>
        <dbReference type="Pfam" id="PF25990"/>
    </source>
</evidence>
<dbReference type="InterPro" id="IPR006143">
    <property type="entry name" value="RND_pump_MFP"/>
</dbReference>
<dbReference type="InterPro" id="IPR058636">
    <property type="entry name" value="Beta-barrel_YknX"/>
</dbReference>
<dbReference type="InterPro" id="IPR058625">
    <property type="entry name" value="MdtA-like_BSH"/>
</dbReference>
<dbReference type="Pfam" id="PF25917">
    <property type="entry name" value="BSH_RND"/>
    <property type="match status" value="1"/>
</dbReference>
<dbReference type="Gene3D" id="2.40.30.170">
    <property type="match status" value="1"/>
</dbReference>
<comment type="similarity">
    <text evidence="1">Belongs to the membrane fusion protein (MFP) (TC 8.A.1) family.</text>
</comment>
<evidence type="ECO:0000259" key="2">
    <source>
        <dbReference type="Pfam" id="PF25917"/>
    </source>
</evidence>
<protein>
    <submittedName>
        <fullName evidence="4">RND transporter</fullName>
    </submittedName>
</protein>
<organism evidence="4 5">
    <name type="scientific">Geothrix limicola</name>
    <dbReference type="NCBI Taxonomy" id="2927978"/>
    <lineage>
        <taxon>Bacteria</taxon>
        <taxon>Pseudomonadati</taxon>
        <taxon>Acidobacteriota</taxon>
        <taxon>Holophagae</taxon>
        <taxon>Holophagales</taxon>
        <taxon>Holophagaceae</taxon>
        <taxon>Geothrix</taxon>
    </lineage>
</organism>
<dbReference type="PANTHER" id="PTHR30469">
    <property type="entry name" value="MULTIDRUG RESISTANCE PROTEIN MDTA"/>
    <property type="match status" value="1"/>
</dbReference>
<dbReference type="SUPFAM" id="SSF111369">
    <property type="entry name" value="HlyD-like secretion proteins"/>
    <property type="match status" value="1"/>
</dbReference>
<evidence type="ECO:0000256" key="1">
    <source>
        <dbReference type="ARBA" id="ARBA00009477"/>
    </source>
</evidence>
<accession>A0ABQ5QHG1</accession>
<sequence>MKLKTWWYVGSAVLVVGGLIGWKAYAASSQAEVRFTVEPVRRQDVKESVTANGEIQALTKVNVGTFVTGEIKQIHVKDGQTVKAGDLLVTLDQVRFQQDLHHAELGLRMARQDQENAEATFKKQQGTFQRQEALFKQSLISVDQFQDAKLARDTADIALQRAKVAVQQAQAQVALAQDALDKTVIRAPMTGRVTGLKAEKGEMAIAGQTNLAGATLMVISDLGEILAEAKVGELEVSKLRVGQPAEVQVDALPGLVFQAKVYNVANSSDRGQAQSNFSNQEAQNYKVRVVLQGSRTDLDRLRPGMSARVAVLANEIKNTLSVPLQAVLEREDRSGGLGLMARTRTTVFLVKDGVAEERTIRLGASTRRTAEVLDGLKEGETLITGPAKGMSGLAAGQKVKLAKAGAAK</sequence>
<name>A0ABQ5QHG1_9BACT</name>
<dbReference type="Proteomes" id="UP001165069">
    <property type="component" value="Unassembled WGS sequence"/>
</dbReference>
<evidence type="ECO:0000313" key="5">
    <source>
        <dbReference type="Proteomes" id="UP001165069"/>
    </source>
</evidence>
<dbReference type="EMBL" id="BSDE01000004">
    <property type="protein sequence ID" value="GLH73783.1"/>
    <property type="molecule type" value="Genomic_DNA"/>
</dbReference>
<gene>
    <name evidence="4" type="ORF">GETHLI_22850</name>
</gene>
<keyword evidence="5" id="KW-1185">Reference proteome</keyword>
<comment type="caution">
    <text evidence="4">The sequence shown here is derived from an EMBL/GenBank/DDBJ whole genome shotgun (WGS) entry which is preliminary data.</text>
</comment>
<dbReference type="Pfam" id="PF25990">
    <property type="entry name" value="Beta-barrel_YknX"/>
    <property type="match status" value="1"/>
</dbReference>
<evidence type="ECO:0000313" key="4">
    <source>
        <dbReference type="EMBL" id="GLH73783.1"/>
    </source>
</evidence>
<dbReference type="Gene3D" id="1.10.287.470">
    <property type="entry name" value="Helix hairpin bin"/>
    <property type="match status" value="1"/>
</dbReference>
<dbReference type="NCBIfam" id="TIGR01730">
    <property type="entry name" value="RND_mfp"/>
    <property type="match status" value="1"/>
</dbReference>
<dbReference type="Gene3D" id="2.40.50.100">
    <property type="match status" value="1"/>
</dbReference>
<feature type="domain" description="YknX-like beta-barrel" evidence="3">
    <location>
        <begin position="227"/>
        <end position="310"/>
    </location>
</feature>
<dbReference type="PRINTS" id="PR01490">
    <property type="entry name" value="RTXTOXIND"/>
</dbReference>
<dbReference type="PANTHER" id="PTHR30469:SF33">
    <property type="entry name" value="SLR1207 PROTEIN"/>
    <property type="match status" value="1"/>
</dbReference>
<proteinExistence type="inferred from homology"/>
<dbReference type="RefSeq" id="WP_285575367.1">
    <property type="nucleotide sequence ID" value="NZ_BSDE01000004.1"/>
</dbReference>
<dbReference type="Gene3D" id="2.40.420.20">
    <property type="match status" value="1"/>
</dbReference>